<evidence type="ECO:0000313" key="2">
    <source>
        <dbReference type="Proteomes" id="UP000282818"/>
    </source>
</evidence>
<name>A0A437Q862_9GAMM</name>
<gene>
    <name evidence="1" type="ORF">EOE65_10450</name>
</gene>
<keyword evidence="1" id="KW-0808">Transferase</keyword>
<dbReference type="RefSeq" id="WP_127694260.1">
    <property type="nucleotide sequence ID" value="NZ_SACQ01000004.1"/>
</dbReference>
<evidence type="ECO:0000313" key="1">
    <source>
        <dbReference type="EMBL" id="RVU30724.1"/>
    </source>
</evidence>
<keyword evidence="2" id="KW-1185">Reference proteome</keyword>
<comment type="caution">
    <text evidence="1">The sequence shown here is derived from an EMBL/GenBank/DDBJ whole genome shotgun (WGS) entry which is preliminary data.</text>
</comment>
<organism evidence="1 2">
    <name type="scientific">Neptunomonas marina</name>
    <dbReference type="NCBI Taxonomy" id="1815562"/>
    <lineage>
        <taxon>Bacteria</taxon>
        <taxon>Pseudomonadati</taxon>
        <taxon>Pseudomonadota</taxon>
        <taxon>Gammaproteobacteria</taxon>
        <taxon>Oceanospirillales</taxon>
        <taxon>Oceanospirillaceae</taxon>
        <taxon>Neptunomonas</taxon>
    </lineage>
</organism>
<accession>A0A437Q862</accession>
<dbReference type="SUPFAM" id="SSF55729">
    <property type="entry name" value="Acyl-CoA N-acyltransferases (Nat)"/>
    <property type="match status" value="1"/>
</dbReference>
<reference evidence="1 2" key="1">
    <citation type="submission" date="2019-01" db="EMBL/GenBank/DDBJ databases">
        <authorList>
            <person name="Chen W.-M."/>
        </authorList>
    </citation>
    <scope>NUCLEOTIDE SEQUENCE [LARGE SCALE GENOMIC DNA]</scope>
    <source>
        <strain evidence="1 2">HPM-16</strain>
    </source>
</reference>
<dbReference type="GO" id="GO:0016746">
    <property type="term" value="F:acyltransferase activity"/>
    <property type="evidence" value="ECO:0007669"/>
    <property type="project" value="UniProtKB-KW"/>
</dbReference>
<dbReference type="NCBIfam" id="TIGR03694">
    <property type="entry name" value="exosort_acyl"/>
    <property type="match status" value="1"/>
</dbReference>
<sequence>MSSLLADSFQTYFSVDLATSEELKKQVYQVRYRVYCEEFQYEPTSDDDDGEERDDFDDYSLHCIIRHKPSGYPAGCVRLVPGATDGHDALLPLERFCPDSLDNALLNELQLPRSQMCEVSRLAVDGSFRRRHNEHRDRFGSAAALTFGEEEQRVFPLIAVSAFLAATSMSIITNKTHAFAMMEPFLPKLLKRSGINFTRAGEDVDYHGIRAPYYITAQEAIDNMKPELRSLYDDIHAILVEEFQQAR</sequence>
<dbReference type="Proteomes" id="UP000282818">
    <property type="component" value="Unassembled WGS sequence"/>
</dbReference>
<proteinExistence type="predicted"/>
<dbReference type="AlphaFoldDB" id="A0A437Q862"/>
<protein>
    <submittedName>
        <fullName evidence="1">PEP-CTERM/exosortase system-associated acyltransferase</fullName>
    </submittedName>
</protein>
<dbReference type="Gene3D" id="3.40.630.30">
    <property type="match status" value="1"/>
</dbReference>
<dbReference type="Pfam" id="PF13444">
    <property type="entry name" value="Acetyltransf_5"/>
    <property type="match status" value="1"/>
</dbReference>
<dbReference type="InterPro" id="IPR016181">
    <property type="entry name" value="Acyl_CoA_acyltransferase"/>
</dbReference>
<dbReference type="InterPro" id="IPR022484">
    <property type="entry name" value="PEP-CTERM/exosrtase_acylTfrase"/>
</dbReference>
<keyword evidence="1" id="KW-0012">Acyltransferase</keyword>
<dbReference type="EMBL" id="SACQ01000004">
    <property type="protein sequence ID" value="RVU30724.1"/>
    <property type="molecule type" value="Genomic_DNA"/>
</dbReference>